<name>A0A8J6AZ29_9EUKA</name>
<proteinExistence type="predicted"/>
<dbReference type="EMBL" id="JAHDYR010000012">
    <property type="protein sequence ID" value="KAG9394935.1"/>
    <property type="molecule type" value="Genomic_DNA"/>
</dbReference>
<dbReference type="AlphaFoldDB" id="A0A8J6AZ29"/>
<protein>
    <submittedName>
        <fullName evidence="2">Sperm-tail PG-rich repeat</fullName>
    </submittedName>
</protein>
<keyword evidence="3" id="KW-1185">Reference proteome</keyword>
<feature type="compositionally biased region" description="Polar residues" evidence="1">
    <location>
        <begin position="23"/>
        <end position="42"/>
    </location>
</feature>
<organism evidence="2 3">
    <name type="scientific">Carpediemonas membranifera</name>
    <dbReference type="NCBI Taxonomy" id="201153"/>
    <lineage>
        <taxon>Eukaryota</taxon>
        <taxon>Metamonada</taxon>
        <taxon>Carpediemonas-like organisms</taxon>
        <taxon>Carpediemonas</taxon>
    </lineage>
</organism>
<dbReference type="Proteomes" id="UP000717585">
    <property type="component" value="Unassembled WGS sequence"/>
</dbReference>
<evidence type="ECO:0000256" key="1">
    <source>
        <dbReference type="SAM" id="MobiDB-lite"/>
    </source>
</evidence>
<gene>
    <name evidence="2" type="ORF">J8273_0143</name>
</gene>
<sequence length="213" mass="22179">MDDYATDSPGPGAYSVAPKPDTPSFTMSSRIRNTNRSGQTPGPGQYVYDTNPIQKVTPAFSMSGKPAFDAGKAGSSPGPGAYGVAGSSVGENSPAFSITGRRNYENHEVLPGPGHYGSDEISLPGGPQPTMKGRNFPNKDVKTASPGPAAYGRRDGGVGTGPKYSMSRRHRVRSNEQSNPGPGAYLVPTSIGRSGPAFSLSGRTSRKVGIMRD</sequence>
<dbReference type="Pfam" id="PF07004">
    <property type="entry name" value="SHIPPO-rpt"/>
    <property type="match status" value="4"/>
</dbReference>
<feature type="compositionally biased region" description="Low complexity" evidence="1">
    <location>
        <begin position="70"/>
        <end position="90"/>
    </location>
</feature>
<evidence type="ECO:0000313" key="3">
    <source>
        <dbReference type="Proteomes" id="UP000717585"/>
    </source>
</evidence>
<dbReference type="InterPro" id="IPR051291">
    <property type="entry name" value="CIMAP"/>
</dbReference>
<feature type="region of interest" description="Disordered" evidence="1">
    <location>
        <begin position="1"/>
        <end position="184"/>
    </location>
</feature>
<dbReference type="OrthoDB" id="10250862at2759"/>
<accession>A0A8J6AZ29</accession>
<evidence type="ECO:0000313" key="2">
    <source>
        <dbReference type="EMBL" id="KAG9394935.1"/>
    </source>
</evidence>
<dbReference type="PANTHER" id="PTHR21580:SF28">
    <property type="entry name" value="BOREALIN N-TERMINAL DOMAIN-CONTAINING PROTEIN-RELATED"/>
    <property type="match status" value="1"/>
</dbReference>
<dbReference type="PANTHER" id="PTHR21580">
    <property type="entry name" value="SHIPPO-1-RELATED"/>
    <property type="match status" value="1"/>
</dbReference>
<comment type="caution">
    <text evidence="2">The sequence shown here is derived from an EMBL/GenBank/DDBJ whole genome shotgun (WGS) entry which is preliminary data.</text>
</comment>
<dbReference type="InterPro" id="IPR010736">
    <property type="entry name" value="SHIPPO-rpt"/>
</dbReference>
<reference evidence="2" key="1">
    <citation type="submission" date="2021-05" db="EMBL/GenBank/DDBJ databases">
        <title>A free-living protist that lacks canonical eukaryotic 1 DNA replication and segregation systems.</title>
        <authorList>
            <person name="Salas-Leiva D.E."/>
            <person name="Tromer E.C."/>
            <person name="Curtis B.A."/>
            <person name="Jerlstrom-Hultqvist J."/>
            <person name="Kolisko M."/>
            <person name="Yi Z."/>
            <person name="Salas-Leiva J.S."/>
            <person name="Gallot-Lavallee L."/>
            <person name="Kops G.J.P.L."/>
            <person name="Archibald J.M."/>
            <person name="Simpson A.G.B."/>
            <person name="Roger A.J."/>
        </authorList>
    </citation>
    <scope>NUCLEOTIDE SEQUENCE</scope>
    <source>
        <strain evidence="2">BICM</strain>
    </source>
</reference>